<sequence length="85" mass="9694">MENYYKKRHGIARLCETEAKKKQKNQISASKRFGQASAVNRRPLGKIKGKASFSTEKAVWRALSGNTDKFSPIHEKAAVRRAFRE</sequence>
<reference evidence="2 3" key="1">
    <citation type="submission" date="2018-08" db="EMBL/GenBank/DDBJ databases">
        <title>A genome reference for cultivated species of the human gut microbiota.</title>
        <authorList>
            <person name="Zou Y."/>
            <person name="Xue W."/>
            <person name="Luo G."/>
        </authorList>
    </citation>
    <scope>NUCLEOTIDE SEQUENCE [LARGE SCALE GENOMIC DNA]</scope>
    <source>
        <strain evidence="2 3">AF28-26</strain>
    </source>
</reference>
<organism evidence="2 3">
    <name type="scientific">[Clostridium] leptum</name>
    <dbReference type="NCBI Taxonomy" id="1535"/>
    <lineage>
        <taxon>Bacteria</taxon>
        <taxon>Bacillati</taxon>
        <taxon>Bacillota</taxon>
        <taxon>Clostridia</taxon>
        <taxon>Eubacteriales</taxon>
        <taxon>Oscillospiraceae</taxon>
        <taxon>Oscillospiraceae incertae sedis</taxon>
    </lineage>
</organism>
<dbReference type="AlphaFoldDB" id="A0A412AZE8"/>
<name>A0A412AZE8_9FIRM</name>
<accession>A0A412AZE8</accession>
<protein>
    <submittedName>
        <fullName evidence="2">Uncharacterized protein</fullName>
    </submittedName>
</protein>
<evidence type="ECO:0000313" key="3">
    <source>
        <dbReference type="Proteomes" id="UP000284751"/>
    </source>
</evidence>
<comment type="caution">
    <text evidence="2">The sequence shown here is derived from an EMBL/GenBank/DDBJ whole genome shotgun (WGS) entry which is preliminary data.</text>
</comment>
<evidence type="ECO:0000313" key="2">
    <source>
        <dbReference type="EMBL" id="RGQ42766.1"/>
    </source>
</evidence>
<gene>
    <name evidence="2" type="ORF">DWY99_04220</name>
</gene>
<dbReference type="Proteomes" id="UP000284751">
    <property type="component" value="Unassembled WGS sequence"/>
</dbReference>
<feature type="region of interest" description="Disordered" evidence="1">
    <location>
        <begin position="22"/>
        <end position="41"/>
    </location>
</feature>
<dbReference type="EMBL" id="QRTC01000010">
    <property type="protein sequence ID" value="RGQ42766.1"/>
    <property type="molecule type" value="Genomic_DNA"/>
</dbReference>
<proteinExistence type="predicted"/>
<evidence type="ECO:0000256" key="1">
    <source>
        <dbReference type="SAM" id="MobiDB-lite"/>
    </source>
</evidence>